<dbReference type="GO" id="GO:0006487">
    <property type="term" value="P:protein N-linked glycosylation"/>
    <property type="evidence" value="ECO:0007669"/>
    <property type="project" value="TreeGrafter"/>
</dbReference>
<dbReference type="PANTHER" id="PTHR10937">
    <property type="entry name" value="GLUCOSAMINE--FRUCTOSE-6-PHOSPHATE AMINOTRANSFERASE, ISOMERIZING"/>
    <property type="match status" value="1"/>
</dbReference>
<evidence type="ECO:0000313" key="3">
    <source>
        <dbReference type="EMBL" id="OLQ92599.1"/>
    </source>
</evidence>
<dbReference type="PROSITE" id="PS51464">
    <property type="entry name" value="SIS"/>
    <property type="match status" value="1"/>
</dbReference>
<evidence type="ECO:0000259" key="2">
    <source>
        <dbReference type="PROSITE" id="PS51464"/>
    </source>
</evidence>
<keyword evidence="1" id="KW-0677">Repeat</keyword>
<dbReference type="Pfam" id="PF01380">
    <property type="entry name" value="SIS"/>
    <property type="match status" value="1"/>
</dbReference>
<dbReference type="GO" id="GO:0097367">
    <property type="term" value="F:carbohydrate derivative binding"/>
    <property type="evidence" value="ECO:0007669"/>
    <property type="project" value="InterPro"/>
</dbReference>
<gene>
    <name evidence="3" type="ORF">BIY22_14815</name>
</gene>
<dbReference type="Gene3D" id="3.40.50.10490">
    <property type="entry name" value="Glucose-6-phosphate isomerase like protein, domain 1"/>
    <property type="match status" value="2"/>
</dbReference>
<dbReference type="EMBL" id="MJMJ01000002">
    <property type="protein sequence ID" value="OLQ92599.1"/>
    <property type="molecule type" value="Genomic_DNA"/>
</dbReference>
<comment type="caution">
    <text evidence="3">The sequence shown here is derived from an EMBL/GenBank/DDBJ whole genome shotgun (WGS) entry which is preliminary data.</text>
</comment>
<dbReference type="STRING" id="1381081.BIY22_14815"/>
<proteinExistence type="predicted"/>
<dbReference type="CDD" id="cd05008">
    <property type="entry name" value="SIS_GlmS_GlmD_1"/>
    <property type="match status" value="1"/>
</dbReference>
<evidence type="ECO:0000256" key="1">
    <source>
        <dbReference type="ARBA" id="ARBA00022737"/>
    </source>
</evidence>
<dbReference type="InterPro" id="IPR001347">
    <property type="entry name" value="SIS_dom"/>
</dbReference>
<evidence type="ECO:0000313" key="4">
    <source>
        <dbReference type="Proteomes" id="UP000186313"/>
    </source>
</evidence>
<feature type="domain" description="SIS" evidence="2">
    <location>
        <begin position="27"/>
        <end position="168"/>
    </location>
</feature>
<dbReference type="SUPFAM" id="SSF53697">
    <property type="entry name" value="SIS domain"/>
    <property type="match status" value="1"/>
</dbReference>
<dbReference type="GO" id="GO:0004360">
    <property type="term" value="F:glutamine-fructose-6-phosphate transaminase (isomerizing) activity"/>
    <property type="evidence" value="ECO:0007669"/>
    <property type="project" value="TreeGrafter"/>
</dbReference>
<dbReference type="GO" id="GO:0006047">
    <property type="term" value="P:UDP-N-acetylglucosamine metabolic process"/>
    <property type="evidence" value="ECO:0007669"/>
    <property type="project" value="TreeGrafter"/>
</dbReference>
<dbReference type="Proteomes" id="UP000186313">
    <property type="component" value="Unassembled WGS sequence"/>
</dbReference>
<dbReference type="PANTHER" id="PTHR10937:SF17">
    <property type="entry name" value="GLUCOSAMINE-FRUCTOSE-6-PHOSPHATE AMINOTRANSFERASE"/>
    <property type="match status" value="1"/>
</dbReference>
<reference evidence="3 4" key="1">
    <citation type="submission" date="2016-09" db="EMBL/GenBank/DDBJ databases">
        <title>Genomic Taxonomy of the Vibrionaceae.</title>
        <authorList>
            <person name="Gonzalez-Castillo A."/>
            <person name="Gomez-Gil B."/>
            <person name="Enciso-Ibarra K."/>
        </authorList>
    </citation>
    <scope>NUCLEOTIDE SEQUENCE [LARGE SCALE GENOMIC DNA]</scope>
    <source>
        <strain evidence="3 4">CAIM 703</strain>
    </source>
</reference>
<dbReference type="InterPro" id="IPR046348">
    <property type="entry name" value="SIS_dom_sf"/>
</dbReference>
<organism evidence="3 4">
    <name type="scientific">Vibrio panuliri</name>
    <dbReference type="NCBI Taxonomy" id="1381081"/>
    <lineage>
        <taxon>Bacteria</taxon>
        <taxon>Pseudomonadati</taxon>
        <taxon>Pseudomonadota</taxon>
        <taxon>Gammaproteobacteria</taxon>
        <taxon>Vibrionales</taxon>
        <taxon>Vibrionaceae</taxon>
        <taxon>Vibrio</taxon>
    </lineage>
</organism>
<dbReference type="GO" id="GO:0006002">
    <property type="term" value="P:fructose 6-phosphate metabolic process"/>
    <property type="evidence" value="ECO:0007669"/>
    <property type="project" value="TreeGrafter"/>
</dbReference>
<protein>
    <recommendedName>
        <fullName evidence="2">SIS domain-containing protein</fullName>
    </recommendedName>
</protein>
<name>A0A1Q9HP15_9VIBR</name>
<dbReference type="AlphaFoldDB" id="A0A1Q9HP15"/>
<dbReference type="InterPro" id="IPR035466">
    <property type="entry name" value="GlmS/AgaS_SIS"/>
</dbReference>
<accession>A0A1Q9HP15</accession>
<sequence length="339" mass="37048">MTYINQQPEILSLIASGENLPSIRAALEKVLSGQVAQLKVVMVASGTSLNAARVAAEHFPCPVEYYYPYDFTTYNNLASYDENTLFIFISQGGSSLSTYAALQHVKGKFKTLALVGDATKPIALEADAAIEFGCGLETVIYRTKGYTSSLLTLCSVAAELAGSGKLEPYQQQAQSLPSFMRSSEAFVETHLREMSECSAWMVAGSGINNVTAVEGALKIIETIRVPSMAFDLEEFIHGAQNSIVDTTRVVVIENFDDQENKAFNLFRALRLIGIKAYLIAAKPHQELQEFILVRPEHLIDEVTAVIPLQHISFLVSQARGVDLTKPGLPKLSEHLAKSL</sequence>